<dbReference type="GO" id="GO:0003677">
    <property type="term" value="F:DNA binding"/>
    <property type="evidence" value="ECO:0007669"/>
    <property type="project" value="UniProtKB-KW"/>
</dbReference>
<dbReference type="PROSITE" id="PS50995">
    <property type="entry name" value="HTH_MARR_2"/>
    <property type="match status" value="1"/>
</dbReference>
<protein>
    <submittedName>
        <fullName evidence="5">MarR family transcriptional regulator</fullName>
    </submittedName>
</protein>
<name>A0A0M1NJL1_9BACL</name>
<dbReference type="Pfam" id="PF01047">
    <property type="entry name" value="MarR"/>
    <property type="match status" value="1"/>
</dbReference>
<dbReference type="InterPro" id="IPR036388">
    <property type="entry name" value="WH-like_DNA-bd_sf"/>
</dbReference>
<dbReference type="SUPFAM" id="SSF46785">
    <property type="entry name" value="Winged helix' DNA-binding domain"/>
    <property type="match status" value="1"/>
</dbReference>
<dbReference type="GO" id="GO:0003700">
    <property type="term" value="F:DNA-binding transcription factor activity"/>
    <property type="evidence" value="ECO:0007669"/>
    <property type="project" value="InterPro"/>
</dbReference>
<dbReference type="PANTHER" id="PTHR42756">
    <property type="entry name" value="TRANSCRIPTIONAL REGULATOR, MARR"/>
    <property type="match status" value="1"/>
</dbReference>
<gene>
    <name evidence="5" type="ORF">AM231_21185</name>
</gene>
<sequence length="153" mass="17593">MSMRSEILELEMLFKKMVRTVQNEWQKEGFPKLGRTDYTALEKLYELGALRLSDLADALHVTCGAVTGISDKLIEGGFARRVRDEADRRVVHLEITPIGRSLIEQLANKRAELSDLLYGFLTDEEVKQLSSLYRKILTNVEHIRNKKESESRI</sequence>
<keyword evidence="2" id="KW-0238">DNA-binding</keyword>
<dbReference type="InterPro" id="IPR036390">
    <property type="entry name" value="WH_DNA-bd_sf"/>
</dbReference>
<dbReference type="RefSeq" id="WP_053491469.1">
    <property type="nucleotide sequence ID" value="NZ_LIUT01000005.1"/>
</dbReference>
<reference evidence="6" key="1">
    <citation type="submission" date="2015-08" db="EMBL/GenBank/DDBJ databases">
        <title>Genome sequencing project for genomic taxonomy and phylogenomics of Bacillus-like bacteria.</title>
        <authorList>
            <person name="Liu B."/>
            <person name="Wang J."/>
            <person name="Zhu Y."/>
            <person name="Liu G."/>
            <person name="Chen Q."/>
            <person name="Chen Z."/>
            <person name="Lan J."/>
            <person name="Che J."/>
            <person name="Ge C."/>
            <person name="Shi H."/>
            <person name="Pan Z."/>
            <person name="Liu X."/>
        </authorList>
    </citation>
    <scope>NUCLEOTIDE SEQUENCE [LARGE SCALE GENOMIC DNA]</scope>
    <source>
        <strain evidence="6">FJAT-22460</strain>
    </source>
</reference>
<evidence type="ECO:0000313" key="6">
    <source>
        <dbReference type="Proteomes" id="UP000036932"/>
    </source>
</evidence>
<dbReference type="AlphaFoldDB" id="A0A0M1NJL1"/>
<dbReference type="EMBL" id="LIUT01000005">
    <property type="protein sequence ID" value="KOR82079.1"/>
    <property type="molecule type" value="Genomic_DNA"/>
</dbReference>
<dbReference type="PATRIC" id="fig|1705565.3.peg.161"/>
<dbReference type="InterPro" id="IPR000835">
    <property type="entry name" value="HTH_MarR-typ"/>
</dbReference>
<keyword evidence="1" id="KW-0805">Transcription regulation</keyword>
<dbReference type="OrthoDB" id="166070at2"/>
<keyword evidence="3" id="KW-0804">Transcription</keyword>
<comment type="caution">
    <text evidence="5">The sequence shown here is derived from an EMBL/GenBank/DDBJ whole genome shotgun (WGS) entry which is preliminary data.</text>
</comment>
<proteinExistence type="predicted"/>
<feature type="domain" description="HTH marR-type" evidence="4">
    <location>
        <begin position="1"/>
        <end position="138"/>
    </location>
</feature>
<organism evidence="5 6">
    <name type="scientific">Paenibacillus solani</name>
    <dbReference type="NCBI Taxonomy" id="1705565"/>
    <lineage>
        <taxon>Bacteria</taxon>
        <taxon>Bacillati</taxon>
        <taxon>Bacillota</taxon>
        <taxon>Bacilli</taxon>
        <taxon>Bacillales</taxon>
        <taxon>Paenibacillaceae</taxon>
        <taxon>Paenibacillus</taxon>
    </lineage>
</organism>
<dbReference type="SMART" id="SM00347">
    <property type="entry name" value="HTH_MARR"/>
    <property type="match status" value="1"/>
</dbReference>
<evidence type="ECO:0000259" key="4">
    <source>
        <dbReference type="PROSITE" id="PS50995"/>
    </source>
</evidence>
<evidence type="ECO:0000256" key="2">
    <source>
        <dbReference type="ARBA" id="ARBA00023125"/>
    </source>
</evidence>
<evidence type="ECO:0000256" key="3">
    <source>
        <dbReference type="ARBA" id="ARBA00023163"/>
    </source>
</evidence>
<dbReference type="Proteomes" id="UP000036932">
    <property type="component" value="Unassembled WGS sequence"/>
</dbReference>
<evidence type="ECO:0000313" key="5">
    <source>
        <dbReference type="EMBL" id="KOR82079.1"/>
    </source>
</evidence>
<evidence type="ECO:0000256" key="1">
    <source>
        <dbReference type="ARBA" id="ARBA00023015"/>
    </source>
</evidence>
<dbReference type="PANTHER" id="PTHR42756:SF1">
    <property type="entry name" value="TRANSCRIPTIONAL REPRESSOR OF EMRAB OPERON"/>
    <property type="match status" value="1"/>
</dbReference>
<keyword evidence="6" id="KW-1185">Reference proteome</keyword>
<dbReference type="PRINTS" id="PR00598">
    <property type="entry name" value="HTHMARR"/>
</dbReference>
<dbReference type="Gene3D" id="1.10.10.10">
    <property type="entry name" value="Winged helix-like DNA-binding domain superfamily/Winged helix DNA-binding domain"/>
    <property type="match status" value="1"/>
</dbReference>
<accession>A0A0M1NJL1</accession>